<gene>
    <name evidence="1" type="ORF">HPB50_021914</name>
</gene>
<evidence type="ECO:0000313" key="2">
    <source>
        <dbReference type="Proteomes" id="UP000821845"/>
    </source>
</evidence>
<organism evidence="1 2">
    <name type="scientific">Hyalomma asiaticum</name>
    <name type="common">Tick</name>
    <dbReference type="NCBI Taxonomy" id="266040"/>
    <lineage>
        <taxon>Eukaryota</taxon>
        <taxon>Metazoa</taxon>
        <taxon>Ecdysozoa</taxon>
        <taxon>Arthropoda</taxon>
        <taxon>Chelicerata</taxon>
        <taxon>Arachnida</taxon>
        <taxon>Acari</taxon>
        <taxon>Parasitiformes</taxon>
        <taxon>Ixodida</taxon>
        <taxon>Ixodoidea</taxon>
        <taxon>Ixodidae</taxon>
        <taxon>Hyalomminae</taxon>
        <taxon>Hyalomma</taxon>
    </lineage>
</organism>
<reference evidence="1" key="1">
    <citation type="submission" date="2020-05" db="EMBL/GenBank/DDBJ databases">
        <title>Large-scale comparative analyses of tick genomes elucidate their genetic diversity and vector capacities.</title>
        <authorList>
            <person name="Jia N."/>
            <person name="Wang J."/>
            <person name="Shi W."/>
            <person name="Du L."/>
            <person name="Sun Y."/>
            <person name="Zhan W."/>
            <person name="Jiang J."/>
            <person name="Wang Q."/>
            <person name="Zhang B."/>
            <person name="Ji P."/>
            <person name="Sakyi L.B."/>
            <person name="Cui X."/>
            <person name="Yuan T."/>
            <person name="Jiang B."/>
            <person name="Yang W."/>
            <person name="Lam T.T.-Y."/>
            <person name="Chang Q."/>
            <person name="Ding S."/>
            <person name="Wang X."/>
            <person name="Zhu J."/>
            <person name="Ruan X."/>
            <person name="Zhao L."/>
            <person name="Wei J."/>
            <person name="Que T."/>
            <person name="Du C."/>
            <person name="Cheng J."/>
            <person name="Dai P."/>
            <person name="Han X."/>
            <person name="Huang E."/>
            <person name="Gao Y."/>
            <person name="Liu J."/>
            <person name="Shao H."/>
            <person name="Ye R."/>
            <person name="Li L."/>
            <person name="Wei W."/>
            <person name="Wang X."/>
            <person name="Wang C."/>
            <person name="Yang T."/>
            <person name="Huo Q."/>
            <person name="Li W."/>
            <person name="Guo W."/>
            <person name="Chen H."/>
            <person name="Zhou L."/>
            <person name="Ni X."/>
            <person name="Tian J."/>
            <person name="Zhou Y."/>
            <person name="Sheng Y."/>
            <person name="Liu T."/>
            <person name="Pan Y."/>
            <person name="Xia L."/>
            <person name="Li J."/>
            <person name="Zhao F."/>
            <person name="Cao W."/>
        </authorList>
    </citation>
    <scope>NUCLEOTIDE SEQUENCE</scope>
    <source>
        <strain evidence="1">Hyas-2018</strain>
    </source>
</reference>
<keyword evidence="2" id="KW-1185">Reference proteome</keyword>
<protein>
    <submittedName>
        <fullName evidence="1">Uncharacterized protein</fullName>
    </submittedName>
</protein>
<proteinExistence type="predicted"/>
<dbReference type="Proteomes" id="UP000821845">
    <property type="component" value="Chromosome 2"/>
</dbReference>
<evidence type="ECO:0000313" key="1">
    <source>
        <dbReference type="EMBL" id="KAH6939868.1"/>
    </source>
</evidence>
<dbReference type="EMBL" id="CM023482">
    <property type="protein sequence ID" value="KAH6939868.1"/>
    <property type="molecule type" value="Genomic_DNA"/>
</dbReference>
<name>A0ACB7SYB0_HYAAI</name>
<accession>A0ACB7SYB0</accession>
<comment type="caution">
    <text evidence="1">The sequence shown here is derived from an EMBL/GenBank/DDBJ whole genome shotgun (WGS) entry which is preliminary data.</text>
</comment>
<sequence length="206" mass="21633">MWSGEAAQPAGREASHQPPRQPSLAAPDARGSVGGESRDGLPPTFRAAFAPCKTSTTTSTAVPTPDVTIIFGRRLAGKPEIRTGSPVAASLSTVRNSGGVPVALATSPAAELRALRAWFRLAPKLWFRGYALEPARQRQKLRAPLAWRSRGKSSDTGGLVVLTRLLAHVSETPPLRRALGGPVVVGKAWFGGPAASITLRSTNETA</sequence>